<reference evidence="6" key="1">
    <citation type="submission" date="2015-01" db="EMBL/GenBank/DDBJ databases">
        <title>Transcriptome Assembly of Fopius arisanus.</title>
        <authorList>
            <person name="Geib S."/>
        </authorList>
    </citation>
    <scope>NUCLEOTIDE SEQUENCE</scope>
</reference>
<feature type="domain" description="Helitron helicase-like" evidence="4">
    <location>
        <begin position="424"/>
        <end position="568"/>
    </location>
</feature>
<feature type="domain" description="DNA helicase Pif1-like DEAD-box helicase" evidence="3">
    <location>
        <begin position="1046"/>
        <end position="1203"/>
    </location>
</feature>
<sequence>MPNVRRLGKERFRKMRAQKLARKSARSALERSKESRDERRQRASTSETLRQSSLPADVSPTVDNARETPSTSTRRSRKSGTSRPTLPYASFGADTSAHRYFKNKFHDNPFGLTCDICDRLWFQSELKTLTLQQQKIIARKFPSQDVSKFSACKGCIQALARDNIPTFAKFNGFQYPDKPPHLPQLNSISERLISPRIPFLQIRRLRNVQNQDEIFTQIVNVPVSENNMVYQLPRSLFDDHCINVRLDQKRLYESAELMDFVNKPDIQVWLDYLLTTPLYTTYDIKIYEPFFDDKNFDKVPVVNLENIPKERNIYLYSQQQTLLWNVDKYLQNVSSEVNVPYSMLFDDHAEELSFPTIYLGQFRIFKDGFRITPFTIVTSELRRTDRRGVTPQHLLYMAMKIMRMRVHDALSATSKFVGKDWNAVREHMFSEEYLNHSLETNLAFLKCIPNSSWYWAERKRDLFTMLRQLGKPTMSLTLSTNETGWLPLIQLLYRLKHGVEISERQASQLDLVDRSLLVNEDTVTCAIYFSKLLNVLMTILQSKKSNPFEQYHVTHYFQHIEFLYNGSPQARILLWLNKDPKDPLGANAGHTLKLIDKLISVSRQEASGFIEHQIHRHTFQCYTKESGIGPGACKFGAPFLPSRTTMVLIPHLKTDVRYVINLEHYKIIRKNLEINNYVDFDSFYDANGITSDEHYVDIIRAGIDRPKILVKREPSETWHESFNPFILNILNANMNIDFISDKFSCADYVADYLNKANRGISDLRRRILGIMKDRPTFNMTEITKELSAEILRTVEITTQEAAWYLLREPTSKTSTPVIYIPTVRPSERPKIRKNHHQLIALDVDDDSPEVWKENWYDKYEKRPKDLENVTLAQFVANYTRNFNNSSYVRRRDPCLIRYHNYDMMTDPDEYRREMVTLHVPFRNEQRDIIANNRFIQLYNKHEQAIFDQRRDFESDLDVQSTINKFRQFRDEAVEDEIVEVPILIPIEPESDPLAGLDPVVSEMDYKSDSSTVTSDSPIFVKREMLDESNTNSILFGLLTKTGSPFKVFLSGSVSSAKPFIMRIMTEIYNRYKNADENCGIFTNYSSVNQIEIGTSSAISTILRTSLPNMLSLSVERAEQFRDLFDSIQIVVIDEVDAIGASVVAQIDTKLKQITGCFDLNFGRMSVILVGKLAKLPPVQLVSSSNLLNTLKFLELKNVMQQSNALFKVILTKMKAGNNFEDSELRLLESRFFSEEEADRLCPHGIRIFQSHQSVNDYNRTILDSAENKIVSTANDVLMGCSSDEQETYVQEFLKMSIVETRGLPYEIIFVMFKLYMVTTNYDVGIGLVAGAFVQLVSIERHVSGEVTKVWLKVMNPQRSGDKSANRKRKRISSGSGNGFGDNMVPMVRRRWSVPLNDEKTIIATRDHFPLLPACAVTPDVIQGKRFDEMVCEYSENQTQQQVYSTLSIATNITNLYIINQNNDSTFHHGRKTAPLVDPLAQTPSELLDLTEDKSLVMDKVLIDFIIGRKTISVLSFDHETQMIASADLNAVVSKKPNVLLLLETYPDDEDRFKVPDFNCEMRFKCSRVRTNSVAIHHEAYDKMNIVTEHMDIHFRKSVSLISNSSEVGEICGARCLLDNDQIIVTAMIYVSPGHSVGKLLEFIHEVLLGYTVQGAALLKKDFDKIPMIFGGHFNMNFTTPEAQPLINFLKSQFGLIINNDPAITPSDSGVTIDALFSRNLDMLESTSYVLYSSYDRRDEDDNDGS</sequence>
<keyword evidence="1" id="KW-0233">DNA recombination</keyword>
<evidence type="ECO:0000256" key="1">
    <source>
        <dbReference type="RuleBase" id="RU363044"/>
    </source>
</evidence>
<feature type="compositionally biased region" description="Basic and acidic residues" evidence="2">
    <location>
        <begin position="28"/>
        <end position="41"/>
    </location>
</feature>
<dbReference type="EMBL" id="GBYB01011013">
    <property type="protein sequence ID" value="JAG80780.1"/>
    <property type="molecule type" value="Transcribed_RNA"/>
</dbReference>
<dbReference type="InterPro" id="IPR010285">
    <property type="entry name" value="DNA_helicase_pif1-like_DEAD"/>
</dbReference>
<gene>
    <name evidence="6" type="primary">IIV3-106R</name>
    <name evidence="6" type="ORF">g.21280</name>
</gene>
<feature type="compositionally biased region" description="Polar residues" evidence="2">
    <location>
        <begin position="43"/>
        <end position="54"/>
    </location>
</feature>
<dbReference type="PANTHER" id="PTHR47642">
    <property type="entry name" value="ATP-DEPENDENT DNA HELICASE"/>
    <property type="match status" value="1"/>
</dbReference>
<keyword evidence="1" id="KW-0347">Helicase</keyword>
<name>A0A0C9Q9F9_9HYME</name>
<evidence type="ECO:0000259" key="3">
    <source>
        <dbReference type="Pfam" id="PF05970"/>
    </source>
</evidence>
<feature type="region of interest" description="Disordered" evidence="2">
    <location>
        <begin position="1"/>
        <end position="89"/>
    </location>
</feature>
<dbReference type="GO" id="GO:0000723">
    <property type="term" value="P:telomere maintenance"/>
    <property type="evidence" value="ECO:0007669"/>
    <property type="project" value="InterPro"/>
</dbReference>
<dbReference type="SUPFAM" id="SSF52540">
    <property type="entry name" value="P-loop containing nucleoside triphosphate hydrolases"/>
    <property type="match status" value="1"/>
</dbReference>
<accession>A0A0C9Q9F9</accession>
<comment type="cofactor">
    <cofactor evidence="1">
        <name>Mg(2+)</name>
        <dbReference type="ChEBI" id="CHEBI:18420"/>
    </cofactor>
</comment>
<keyword evidence="1" id="KW-0378">Hydrolase</keyword>
<comment type="catalytic activity">
    <reaction evidence="1">
        <text>ATP + H2O = ADP + phosphate + H(+)</text>
        <dbReference type="Rhea" id="RHEA:13065"/>
        <dbReference type="ChEBI" id="CHEBI:15377"/>
        <dbReference type="ChEBI" id="CHEBI:15378"/>
        <dbReference type="ChEBI" id="CHEBI:30616"/>
        <dbReference type="ChEBI" id="CHEBI:43474"/>
        <dbReference type="ChEBI" id="CHEBI:456216"/>
        <dbReference type="EC" id="5.6.2.3"/>
    </reaction>
</comment>
<dbReference type="Pfam" id="PF05970">
    <property type="entry name" value="PIF1"/>
    <property type="match status" value="1"/>
</dbReference>
<comment type="similarity">
    <text evidence="1">Belongs to the helicase family.</text>
</comment>
<dbReference type="InterPro" id="IPR046700">
    <property type="entry name" value="DUF6570"/>
</dbReference>
<dbReference type="Pfam" id="PF20209">
    <property type="entry name" value="DUF6570"/>
    <property type="match status" value="1"/>
</dbReference>
<dbReference type="GO" id="GO:0006281">
    <property type="term" value="P:DNA repair"/>
    <property type="evidence" value="ECO:0007669"/>
    <property type="project" value="UniProtKB-KW"/>
</dbReference>
<evidence type="ECO:0000259" key="4">
    <source>
        <dbReference type="Pfam" id="PF14214"/>
    </source>
</evidence>
<dbReference type="InterPro" id="IPR025476">
    <property type="entry name" value="Helitron_helicase-like"/>
</dbReference>
<feature type="compositionally biased region" description="Basic residues" evidence="2">
    <location>
        <begin position="1"/>
        <end position="25"/>
    </location>
</feature>
<feature type="region of interest" description="Disordered" evidence="2">
    <location>
        <begin position="1358"/>
        <end position="1379"/>
    </location>
</feature>
<dbReference type="EC" id="5.6.2.3" evidence="1"/>
<dbReference type="PANTHER" id="PTHR47642:SF5">
    <property type="entry name" value="ATP-DEPENDENT DNA HELICASE"/>
    <property type="match status" value="1"/>
</dbReference>
<protein>
    <recommendedName>
        <fullName evidence="1">ATP-dependent DNA helicase</fullName>
        <ecNumber evidence="1">5.6.2.3</ecNumber>
    </recommendedName>
</protein>
<dbReference type="GO" id="GO:0005524">
    <property type="term" value="F:ATP binding"/>
    <property type="evidence" value="ECO:0007669"/>
    <property type="project" value="UniProtKB-KW"/>
</dbReference>
<evidence type="ECO:0000313" key="6">
    <source>
        <dbReference type="EMBL" id="JAG80780.1"/>
    </source>
</evidence>
<keyword evidence="1" id="KW-0547">Nucleotide-binding</keyword>
<keyword evidence="1" id="KW-0234">DNA repair</keyword>
<proteinExistence type="inferred from homology"/>
<dbReference type="GO" id="GO:0043139">
    <property type="term" value="F:5'-3' DNA helicase activity"/>
    <property type="evidence" value="ECO:0007669"/>
    <property type="project" value="UniProtKB-EC"/>
</dbReference>
<feature type="domain" description="DUF6570" evidence="5">
    <location>
        <begin position="161"/>
        <end position="286"/>
    </location>
</feature>
<dbReference type="GO" id="GO:0006310">
    <property type="term" value="P:DNA recombination"/>
    <property type="evidence" value="ECO:0007669"/>
    <property type="project" value="UniProtKB-KW"/>
</dbReference>
<keyword evidence="1" id="KW-0227">DNA damage</keyword>
<organism evidence="6">
    <name type="scientific">Fopius arisanus</name>
    <dbReference type="NCBI Taxonomy" id="64838"/>
    <lineage>
        <taxon>Eukaryota</taxon>
        <taxon>Metazoa</taxon>
        <taxon>Ecdysozoa</taxon>
        <taxon>Arthropoda</taxon>
        <taxon>Hexapoda</taxon>
        <taxon>Insecta</taxon>
        <taxon>Pterygota</taxon>
        <taxon>Neoptera</taxon>
        <taxon>Endopterygota</taxon>
        <taxon>Hymenoptera</taxon>
        <taxon>Apocrita</taxon>
        <taxon>Ichneumonoidea</taxon>
        <taxon>Braconidae</taxon>
        <taxon>Opiinae</taxon>
        <taxon>Fopius</taxon>
    </lineage>
</organism>
<evidence type="ECO:0000256" key="2">
    <source>
        <dbReference type="SAM" id="MobiDB-lite"/>
    </source>
</evidence>
<keyword evidence="1" id="KW-0067">ATP-binding</keyword>
<evidence type="ECO:0000259" key="5">
    <source>
        <dbReference type="Pfam" id="PF20209"/>
    </source>
</evidence>
<dbReference type="Pfam" id="PF14214">
    <property type="entry name" value="Helitron_like_N"/>
    <property type="match status" value="1"/>
</dbReference>
<dbReference type="InterPro" id="IPR027417">
    <property type="entry name" value="P-loop_NTPase"/>
</dbReference>
<dbReference type="InterPro" id="IPR051055">
    <property type="entry name" value="PIF1_helicase"/>
</dbReference>
<dbReference type="GO" id="GO:0016787">
    <property type="term" value="F:hydrolase activity"/>
    <property type="evidence" value="ECO:0007669"/>
    <property type="project" value="UniProtKB-KW"/>
</dbReference>